<comment type="caution">
    <text evidence="3">The sequence shown here is derived from an EMBL/GenBank/DDBJ whole genome shotgun (WGS) entry which is preliminary data.</text>
</comment>
<evidence type="ECO:0000313" key="3">
    <source>
        <dbReference type="EMBL" id="GAA1924193.1"/>
    </source>
</evidence>
<dbReference type="RefSeq" id="WP_248146945.1">
    <property type="nucleotide sequence ID" value="NZ_BAAAOF010000002.1"/>
</dbReference>
<keyword evidence="2" id="KW-1133">Transmembrane helix</keyword>
<keyword evidence="4" id="KW-1185">Reference proteome</keyword>
<accession>A0ABN2PKH2</accession>
<dbReference type="Proteomes" id="UP001501343">
    <property type="component" value="Unassembled WGS sequence"/>
</dbReference>
<feature type="region of interest" description="Disordered" evidence="1">
    <location>
        <begin position="1"/>
        <end position="22"/>
    </location>
</feature>
<feature type="transmembrane region" description="Helical" evidence="2">
    <location>
        <begin position="26"/>
        <end position="54"/>
    </location>
</feature>
<evidence type="ECO:0000313" key="4">
    <source>
        <dbReference type="Proteomes" id="UP001501343"/>
    </source>
</evidence>
<sequence length="279" mass="28361">MTTTLTPPPVSPGPPPASSPSSSGRIIAIVLIVIGAVIILGAVASAVFATVAAASARTTSTALAVDGVSDLDVDVSAGSLRIEFTDTREAELEVTSSWGLARWTLEREGDELNVASPQGFFNGGWLWGGTGDAVLRLPSTLKGIDADLGLSAGDLRVDAAFDEVNLEIGAGSADIQGIARDLDAQVSAGSVDLDLENAIEVSIGLSAGSMDAVFTGSQPRSIDAEVSAGSLDLTVPEGEYNVQSEVSAGDFDNRIDSTSDARSTIRVQLSAGSATLRAG</sequence>
<organism evidence="3 4">
    <name type="scientific">Microbacterium aoyamense</name>
    <dbReference type="NCBI Taxonomy" id="344166"/>
    <lineage>
        <taxon>Bacteria</taxon>
        <taxon>Bacillati</taxon>
        <taxon>Actinomycetota</taxon>
        <taxon>Actinomycetes</taxon>
        <taxon>Micrococcales</taxon>
        <taxon>Microbacteriaceae</taxon>
        <taxon>Microbacterium</taxon>
    </lineage>
</organism>
<keyword evidence="2" id="KW-0472">Membrane</keyword>
<feature type="compositionally biased region" description="Pro residues" evidence="1">
    <location>
        <begin position="1"/>
        <end position="18"/>
    </location>
</feature>
<name>A0ABN2PKH2_9MICO</name>
<dbReference type="EMBL" id="BAAAOF010000002">
    <property type="protein sequence ID" value="GAA1924193.1"/>
    <property type="molecule type" value="Genomic_DNA"/>
</dbReference>
<proteinExistence type="predicted"/>
<keyword evidence="2" id="KW-0812">Transmembrane</keyword>
<reference evidence="3 4" key="1">
    <citation type="journal article" date="2019" name="Int. J. Syst. Evol. Microbiol.">
        <title>The Global Catalogue of Microorganisms (GCM) 10K type strain sequencing project: providing services to taxonomists for standard genome sequencing and annotation.</title>
        <authorList>
            <consortium name="The Broad Institute Genomics Platform"/>
            <consortium name="The Broad Institute Genome Sequencing Center for Infectious Disease"/>
            <person name="Wu L."/>
            <person name="Ma J."/>
        </authorList>
    </citation>
    <scope>NUCLEOTIDE SEQUENCE [LARGE SCALE GENOMIC DNA]</scope>
    <source>
        <strain evidence="3 4">JCM 14900</strain>
    </source>
</reference>
<evidence type="ECO:0000256" key="1">
    <source>
        <dbReference type="SAM" id="MobiDB-lite"/>
    </source>
</evidence>
<evidence type="ECO:0000256" key="2">
    <source>
        <dbReference type="SAM" id="Phobius"/>
    </source>
</evidence>
<gene>
    <name evidence="3" type="ORF">GCM10009775_15660</name>
</gene>
<evidence type="ECO:0008006" key="5">
    <source>
        <dbReference type="Google" id="ProtNLM"/>
    </source>
</evidence>
<protein>
    <recommendedName>
        <fullName evidence="5">Adhesin domain-containing protein</fullName>
    </recommendedName>
</protein>